<protein>
    <submittedName>
        <fullName evidence="1">Uncharacterized protein</fullName>
    </submittedName>
</protein>
<evidence type="ECO:0000313" key="2">
    <source>
        <dbReference type="Proteomes" id="UP000646365"/>
    </source>
</evidence>
<keyword evidence="2" id="KW-1185">Reference proteome</keyword>
<sequence>MVAGPPAIIVHSLAQALVAAEAAAALGKPLTLRSAPGAGGTVGVGWFASLGAVLAERFPDLELTLVLDCADEAGTALGALRRGLKAVRVAVPEETRAKLEALAGGYGARLDDDDRPALDLSQSLVERGGLVEQADLAARCRDWLGRHG</sequence>
<accession>A0A8J3E4S3</accession>
<dbReference type="RefSeq" id="WP_189045761.1">
    <property type="nucleotide sequence ID" value="NZ_BMJQ01000005.1"/>
</dbReference>
<reference evidence="1" key="2">
    <citation type="submission" date="2020-09" db="EMBL/GenBank/DDBJ databases">
        <authorList>
            <person name="Sun Q."/>
            <person name="Zhou Y."/>
        </authorList>
    </citation>
    <scope>NUCLEOTIDE SEQUENCE</scope>
    <source>
        <strain evidence="1">CGMCC 1.15725</strain>
    </source>
</reference>
<organism evidence="1 2">
    <name type="scientific">Aliidongia dinghuensis</name>
    <dbReference type="NCBI Taxonomy" id="1867774"/>
    <lineage>
        <taxon>Bacteria</taxon>
        <taxon>Pseudomonadati</taxon>
        <taxon>Pseudomonadota</taxon>
        <taxon>Alphaproteobacteria</taxon>
        <taxon>Rhodospirillales</taxon>
        <taxon>Dongiaceae</taxon>
        <taxon>Aliidongia</taxon>
    </lineage>
</organism>
<dbReference type="Proteomes" id="UP000646365">
    <property type="component" value="Unassembled WGS sequence"/>
</dbReference>
<evidence type="ECO:0000313" key="1">
    <source>
        <dbReference type="EMBL" id="GGF16722.1"/>
    </source>
</evidence>
<dbReference type="EMBL" id="BMJQ01000005">
    <property type="protein sequence ID" value="GGF16722.1"/>
    <property type="molecule type" value="Genomic_DNA"/>
</dbReference>
<dbReference type="AlphaFoldDB" id="A0A8J3E4S3"/>
<reference evidence="1" key="1">
    <citation type="journal article" date="2014" name="Int. J. Syst. Evol. Microbiol.">
        <title>Complete genome sequence of Corynebacterium casei LMG S-19264T (=DSM 44701T), isolated from a smear-ripened cheese.</title>
        <authorList>
            <consortium name="US DOE Joint Genome Institute (JGI-PGF)"/>
            <person name="Walter F."/>
            <person name="Albersmeier A."/>
            <person name="Kalinowski J."/>
            <person name="Ruckert C."/>
        </authorList>
    </citation>
    <scope>NUCLEOTIDE SEQUENCE</scope>
    <source>
        <strain evidence="1">CGMCC 1.15725</strain>
    </source>
</reference>
<name>A0A8J3E4S3_9PROT</name>
<proteinExistence type="predicted"/>
<gene>
    <name evidence="1" type="ORF">GCM10011611_23110</name>
</gene>
<comment type="caution">
    <text evidence="1">The sequence shown here is derived from an EMBL/GenBank/DDBJ whole genome shotgun (WGS) entry which is preliminary data.</text>
</comment>